<dbReference type="EMBL" id="CAJVPT010035042">
    <property type="protein sequence ID" value="CAG8710044.1"/>
    <property type="molecule type" value="Genomic_DNA"/>
</dbReference>
<organism evidence="1 2">
    <name type="scientific">Acaulospora colombiana</name>
    <dbReference type="NCBI Taxonomy" id="27376"/>
    <lineage>
        <taxon>Eukaryota</taxon>
        <taxon>Fungi</taxon>
        <taxon>Fungi incertae sedis</taxon>
        <taxon>Mucoromycota</taxon>
        <taxon>Glomeromycotina</taxon>
        <taxon>Glomeromycetes</taxon>
        <taxon>Diversisporales</taxon>
        <taxon>Acaulosporaceae</taxon>
        <taxon>Acaulospora</taxon>
    </lineage>
</organism>
<evidence type="ECO:0000313" key="2">
    <source>
        <dbReference type="Proteomes" id="UP000789525"/>
    </source>
</evidence>
<sequence length="78" mass="8738">FIASLRGHVGPVYQVCWSSDSRMLISASKDSTLKIWDLKTKKIKMDLPGHLDEVFSVDWSPSGEKVSSGGKDRQLKMQ</sequence>
<dbReference type="Proteomes" id="UP000789525">
    <property type="component" value="Unassembled WGS sequence"/>
</dbReference>
<keyword evidence="2" id="KW-1185">Reference proteome</keyword>
<comment type="caution">
    <text evidence="1">The sequence shown here is derived from an EMBL/GenBank/DDBJ whole genome shotgun (WGS) entry which is preliminary data.</text>
</comment>
<accession>A0ACA9PJV6</accession>
<reference evidence="1" key="1">
    <citation type="submission" date="2021-06" db="EMBL/GenBank/DDBJ databases">
        <authorList>
            <person name="Kallberg Y."/>
            <person name="Tangrot J."/>
            <person name="Rosling A."/>
        </authorList>
    </citation>
    <scope>NUCLEOTIDE SEQUENCE</scope>
    <source>
        <strain evidence="1">CL356</strain>
    </source>
</reference>
<gene>
    <name evidence="1" type="ORF">ACOLOM_LOCUS10620</name>
</gene>
<feature type="non-terminal residue" evidence="1">
    <location>
        <position position="1"/>
    </location>
</feature>
<feature type="non-terminal residue" evidence="1">
    <location>
        <position position="78"/>
    </location>
</feature>
<name>A0ACA9PJV6_9GLOM</name>
<evidence type="ECO:0000313" key="1">
    <source>
        <dbReference type="EMBL" id="CAG8710044.1"/>
    </source>
</evidence>
<proteinExistence type="predicted"/>
<protein>
    <submittedName>
        <fullName evidence="1">13792_t:CDS:1</fullName>
    </submittedName>
</protein>